<sequence>MKFRSHAHRSMDAKGRLMLTPEFRDQIYSDSAEGLVTLTIFEGNIVGFTPPDWAILEENLAKIKNPSRSLRNFIRIIISGSEEVHLDKQGRITIPSHLRKSGKLDKEIVLAGVGDRFEVWDKRAFEALLEQDFDDVSEELSQSGVELPF</sequence>
<reference evidence="10" key="1">
    <citation type="submission" date="2016-10" db="EMBL/GenBank/DDBJ databases">
        <authorList>
            <person name="Varghese N."/>
            <person name="Submissions S."/>
        </authorList>
    </citation>
    <scope>NUCLEOTIDE SEQUENCE [LARGE SCALE GENOMIC DNA]</scope>
    <source>
        <strain evidence="10">DSM 16995</strain>
    </source>
</reference>
<keyword evidence="3" id="KW-0677">Repeat</keyword>
<dbReference type="InterPro" id="IPR003444">
    <property type="entry name" value="MraZ"/>
</dbReference>
<dbReference type="GO" id="GO:2000143">
    <property type="term" value="P:negative regulation of DNA-templated transcription initiation"/>
    <property type="evidence" value="ECO:0007669"/>
    <property type="project" value="TreeGrafter"/>
</dbReference>
<dbReference type="InterPro" id="IPR035642">
    <property type="entry name" value="MraZ_N"/>
</dbReference>
<dbReference type="GO" id="GO:0003700">
    <property type="term" value="F:DNA-binding transcription factor activity"/>
    <property type="evidence" value="ECO:0007669"/>
    <property type="project" value="UniProtKB-UniRule"/>
</dbReference>
<dbReference type="Pfam" id="PF02381">
    <property type="entry name" value="MraZ"/>
    <property type="match status" value="2"/>
</dbReference>
<dbReference type="AlphaFoldDB" id="A0A1G9AVP0"/>
<comment type="subunit">
    <text evidence="7">Forms oligomers.</text>
</comment>
<evidence type="ECO:0000256" key="4">
    <source>
        <dbReference type="ARBA" id="ARBA00023015"/>
    </source>
</evidence>
<evidence type="ECO:0000256" key="7">
    <source>
        <dbReference type="HAMAP-Rule" id="MF_01008"/>
    </source>
</evidence>
<evidence type="ECO:0000256" key="2">
    <source>
        <dbReference type="ARBA" id="ARBA00022490"/>
    </source>
</evidence>
<dbReference type="InterPro" id="IPR037914">
    <property type="entry name" value="SpoVT-AbrB_sf"/>
</dbReference>
<evidence type="ECO:0000256" key="5">
    <source>
        <dbReference type="ARBA" id="ARBA00023125"/>
    </source>
</evidence>
<dbReference type="GO" id="GO:0000976">
    <property type="term" value="F:transcription cis-regulatory region binding"/>
    <property type="evidence" value="ECO:0007669"/>
    <property type="project" value="TreeGrafter"/>
</dbReference>
<dbReference type="Proteomes" id="UP000199053">
    <property type="component" value="Unassembled WGS sequence"/>
</dbReference>
<dbReference type="InterPro" id="IPR038619">
    <property type="entry name" value="MraZ_sf"/>
</dbReference>
<dbReference type="STRING" id="246191.SAMN05660337_0047"/>
<dbReference type="EMBL" id="FNGA01000001">
    <property type="protein sequence ID" value="SDK31376.1"/>
    <property type="molecule type" value="Genomic_DNA"/>
</dbReference>
<dbReference type="PANTHER" id="PTHR34701">
    <property type="entry name" value="TRANSCRIPTIONAL REGULATOR MRAZ"/>
    <property type="match status" value="1"/>
</dbReference>
<keyword evidence="10" id="KW-1185">Reference proteome</keyword>
<name>A0A1G9AVP0_9BACT</name>
<gene>
    <name evidence="7" type="primary">mraZ</name>
    <name evidence="9" type="ORF">SAMN05660337_0047</name>
</gene>
<dbReference type="CDD" id="cd16320">
    <property type="entry name" value="MraZ_N"/>
    <property type="match status" value="1"/>
</dbReference>
<dbReference type="InterPro" id="IPR007159">
    <property type="entry name" value="SpoVT-AbrB_dom"/>
</dbReference>
<dbReference type="RefSeq" id="WP_092158750.1">
    <property type="nucleotide sequence ID" value="NZ_FNGA01000001.1"/>
</dbReference>
<keyword evidence="2 7" id="KW-0963">Cytoplasm</keyword>
<dbReference type="PROSITE" id="PS51740">
    <property type="entry name" value="SPOVT_ABRB"/>
    <property type="match status" value="2"/>
</dbReference>
<evidence type="ECO:0000256" key="6">
    <source>
        <dbReference type="ARBA" id="ARBA00023163"/>
    </source>
</evidence>
<keyword evidence="4 7" id="KW-0805">Transcription regulation</keyword>
<dbReference type="NCBIfam" id="TIGR00242">
    <property type="entry name" value="division/cell wall cluster transcriptional repressor MraZ"/>
    <property type="match status" value="1"/>
</dbReference>
<dbReference type="Gene3D" id="3.40.1550.20">
    <property type="entry name" value="Transcriptional regulator MraZ domain"/>
    <property type="match status" value="1"/>
</dbReference>
<evidence type="ECO:0000259" key="8">
    <source>
        <dbReference type="PROSITE" id="PS51740"/>
    </source>
</evidence>
<dbReference type="InterPro" id="IPR035644">
    <property type="entry name" value="MraZ_C"/>
</dbReference>
<organism evidence="9 10">
    <name type="scientific">Maridesulfovibrio ferrireducens</name>
    <dbReference type="NCBI Taxonomy" id="246191"/>
    <lineage>
        <taxon>Bacteria</taxon>
        <taxon>Pseudomonadati</taxon>
        <taxon>Thermodesulfobacteriota</taxon>
        <taxon>Desulfovibrionia</taxon>
        <taxon>Desulfovibrionales</taxon>
        <taxon>Desulfovibrionaceae</taxon>
        <taxon>Maridesulfovibrio</taxon>
    </lineage>
</organism>
<keyword evidence="6 7" id="KW-0804">Transcription</keyword>
<comment type="similarity">
    <text evidence="7">Belongs to the MraZ family.</text>
</comment>
<evidence type="ECO:0000313" key="10">
    <source>
        <dbReference type="Proteomes" id="UP000199053"/>
    </source>
</evidence>
<feature type="domain" description="SpoVT-AbrB" evidence="8">
    <location>
        <begin position="81"/>
        <end position="124"/>
    </location>
</feature>
<comment type="subcellular location">
    <subcellularLocation>
        <location evidence="7">Cytoplasm</location>
        <location evidence="7">Nucleoid</location>
    </subcellularLocation>
</comment>
<keyword evidence="5 7" id="KW-0238">DNA-binding</keyword>
<dbReference type="SUPFAM" id="SSF89447">
    <property type="entry name" value="AbrB/MazE/MraZ-like"/>
    <property type="match status" value="1"/>
</dbReference>
<protein>
    <recommendedName>
        <fullName evidence="1 7">Transcriptional regulator MraZ</fullName>
    </recommendedName>
</protein>
<dbReference type="InterPro" id="IPR020603">
    <property type="entry name" value="MraZ_dom"/>
</dbReference>
<dbReference type="HAMAP" id="MF_01008">
    <property type="entry name" value="MraZ"/>
    <property type="match status" value="1"/>
</dbReference>
<proteinExistence type="inferred from homology"/>
<evidence type="ECO:0000313" key="9">
    <source>
        <dbReference type="EMBL" id="SDK31376.1"/>
    </source>
</evidence>
<evidence type="ECO:0000256" key="3">
    <source>
        <dbReference type="ARBA" id="ARBA00022737"/>
    </source>
</evidence>
<dbReference type="OrthoDB" id="9807753at2"/>
<accession>A0A1G9AVP0</accession>
<dbReference type="PANTHER" id="PTHR34701:SF1">
    <property type="entry name" value="TRANSCRIPTIONAL REGULATOR MRAZ"/>
    <property type="match status" value="1"/>
</dbReference>
<dbReference type="GO" id="GO:0009295">
    <property type="term" value="C:nucleoid"/>
    <property type="evidence" value="ECO:0007669"/>
    <property type="project" value="UniProtKB-SubCell"/>
</dbReference>
<evidence type="ECO:0000256" key="1">
    <source>
        <dbReference type="ARBA" id="ARBA00013860"/>
    </source>
</evidence>
<dbReference type="CDD" id="cd16321">
    <property type="entry name" value="MraZ_C"/>
    <property type="match status" value="1"/>
</dbReference>
<feature type="domain" description="SpoVT-AbrB" evidence="8">
    <location>
        <begin position="6"/>
        <end position="52"/>
    </location>
</feature>
<dbReference type="GO" id="GO:0005737">
    <property type="term" value="C:cytoplasm"/>
    <property type="evidence" value="ECO:0007669"/>
    <property type="project" value="UniProtKB-UniRule"/>
</dbReference>